<keyword evidence="2" id="KW-0805">Transcription regulation</keyword>
<protein>
    <submittedName>
        <fullName evidence="7">RNA polymerase sigma-70 factor</fullName>
    </submittedName>
</protein>
<comment type="similarity">
    <text evidence="1">Belongs to the sigma-70 factor family. ECF subfamily.</text>
</comment>
<dbReference type="CDD" id="cd06171">
    <property type="entry name" value="Sigma70_r4"/>
    <property type="match status" value="1"/>
</dbReference>
<feature type="domain" description="RNA polymerase sigma-70 region 2" evidence="5">
    <location>
        <begin position="24"/>
        <end position="87"/>
    </location>
</feature>
<dbReference type="EMBL" id="CP032157">
    <property type="protein sequence ID" value="AXY77860.1"/>
    <property type="molecule type" value="Genomic_DNA"/>
</dbReference>
<dbReference type="Gene3D" id="1.10.10.10">
    <property type="entry name" value="Winged helix-like DNA-binding domain superfamily/Winged helix DNA-binding domain"/>
    <property type="match status" value="1"/>
</dbReference>
<dbReference type="Proteomes" id="UP000263900">
    <property type="component" value="Chromosome"/>
</dbReference>
<evidence type="ECO:0000256" key="3">
    <source>
        <dbReference type="ARBA" id="ARBA00023082"/>
    </source>
</evidence>
<dbReference type="Gene3D" id="1.10.1740.10">
    <property type="match status" value="1"/>
</dbReference>
<dbReference type="SUPFAM" id="SSF88946">
    <property type="entry name" value="Sigma2 domain of RNA polymerase sigma factors"/>
    <property type="match status" value="1"/>
</dbReference>
<dbReference type="InterPro" id="IPR036388">
    <property type="entry name" value="WH-like_DNA-bd_sf"/>
</dbReference>
<evidence type="ECO:0000313" key="7">
    <source>
        <dbReference type="EMBL" id="AXY77860.1"/>
    </source>
</evidence>
<sequence>MAVNDTGSIQSRTESGTTAFEDVFKSHFKNLHAYACTIVKDDIMAEEMVQNVFYKIWERKAHLTIQTSLTAYLYRAVYHESLNYIKHLKVKSAYQSFATARMNQNTDNAEKKVLLGELEGRLRTALQELPEQCRTIFQMSRFEELKYQEIADRLGLSIKTVENQMGKALKLMRLKLIEFLPLLILSLLNL</sequence>
<keyword evidence="8" id="KW-1185">Reference proteome</keyword>
<proteinExistence type="inferred from homology"/>
<dbReference type="InterPro" id="IPR007627">
    <property type="entry name" value="RNA_pol_sigma70_r2"/>
</dbReference>
<dbReference type="InterPro" id="IPR013325">
    <property type="entry name" value="RNA_pol_sigma_r2"/>
</dbReference>
<dbReference type="NCBIfam" id="TIGR02937">
    <property type="entry name" value="sigma70-ECF"/>
    <property type="match status" value="1"/>
</dbReference>
<dbReference type="Pfam" id="PF04542">
    <property type="entry name" value="Sigma70_r2"/>
    <property type="match status" value="1"/>
</dbReference>
<evidence type="ECO:0000313" key="8">
    <source>
        <dbReference type="Proteomes" id="UP000263900"/>
    </source>
</evidence>
<keyword evidence="3" id="KW-0731">Sigma factor</keyword>
<name>A0A3B7MXR2_9BACT</name>
<evidence type="ECO:0000259" key="5">
    <source>
        <dbReference type="Pfam" id="PF04542"/>
    </source>
</evidence>
<evidence type="ECO:0000259" key="6">
    <source>
        <dbReference type="Pfam" id="PF08281"/>
    </source>
</evidence>
<keyword evidence="4" id="KW-0804">Transcription</keyword>
<dbReference type="NCBIfam" id="TIGR02985">
    <property type="entry name" value="Sig70_bacteroi1"/>
    <property type="match status" value="1"/>
</dbReference>
<dbReference type="PANTHER" id="PTHR43133:SF46">
    <property type="entry name" value="RNA POLYMERASE SIGMA-70 FACTOR ECF SUBFAMILY"/>
    <property type="match status" value="1"/>
</dbReference>
<dbReference type="InterPro" id="IPR039425">
    <property type="entry name" value="RNA_pol_sigma-70-like"/>
</dbReference>
<dbReference type="AlphaFoldDB" id="A0A3B7MXR2"/>
<evidence type="ECO:0000256" key="1">
    <source>
        <dbReference type="ARBA" id="ARBA00010641"/>
    </source>
</evidence>
<dbReference type="SUPFAM" id="SSF88659">
    <property type="entry name" value="Sigma3 and sigma4 domains of RNA polymerase sigma factors"/>
    <property type="match status" value="1"/>
</dbReference>
<dbReference type="InterPro" id="IPR014327">
    <property type="entry name" value="RNA_pol_sigma70_bacteroid"/>
</dbReference>
<dbReference type="InterPro" id="IPR013249">
    <property type="entry name" value="RNA_pol_sigma70_r4_t2"/>
</dbReference>
<evidence type="ECO:0000256" key="2">
    <source>
        <dbReference type="ARBA" id="ARBA00023015"/>
    </source>
</evidence>
<accession>A0A3B7MXR2</accession>
<evidence type="ECO:0000256" key="4">
    <source>
        <dbReference type="ARBA" id="ARBA00023163"/>
    </source>
</evidence>
<dbReference type="GO" id="GO:0016987">
    <property type="term" value="F:sigma factor activity"/>
    <property type="evidence" value="ECO:0007669"/>
    <property type="project" value="UniProtKB-KW"/>
</dbReference>
<dbReference type="PANTHER" id="PTHR43133">
    <property type="entry name" value="RNA POLYMERASE ECF-TYPE SIGMA FACTO"/>
    <property type="match status" value="1"/>
</dbReference>
<feature type="domain" description="RNA polymerase sigma factor 70 region 4 type 2" evidence="6">
    <location>
        <begin position="121"/>
        <end position="172"/>
    </location>
</feature>
<dbReference type="RefSeq" id="WP_119053733.1">
    <property type="nucleotide sequence ID" value="NZ_CP032157.1"/>
</dbReference>
<dbReference type="GO" id="GO:0006352">
    <property type="term" value="P:DNA-templated transcription initiation"/>
    <property type="evidence" value="ECO:0007669"/>
    <property type="project" value="InterPro"/>
</dbReference>
<reference evidence="7 8" key="1">
    <citation type="submission" date="2018-09" db="EMBL/GenBank/DDBJ databases">
        <title>Genome sequencing of strain 6GH32-13.</title>
        <authorList>
            <person name="Weon H.-Y."/>
            <person name="Heo J."/>
            <person name="Kwon S.-W."/>
        </authorList>
    </citation>
    <scope>NUCLEOTIDE SEQUENCE [LARGE SCALE GENOMIC DNA]</scope>
    <source>
        <strain evidence="7 8">5GH32-13</strain>
    </source>
</reference>
<dbReference type="InterPro" id="IPR014284">
    <property type="entry name" value="RNA_pol_sigma-70_dom"/>
</dbReference>
<dbReference type="OrthoDB" id="1100095at2"/>
<dbReference type="InterPro" id="IPR013324">
    <property type="entry name" value="RNA_pol_sigma_r3/r4-like"/>
</dbReference>
<dbReference type="Pfam" id="PF08281">
    <property type="entry name" value="Sigma70_r4_2"/>
    <property type="match status" value="1"/>
</dbReference>
<dbReference type="GO" id="GO:0003677">
    <property type="term" value="F:DNA binding"/>
    <property type="evidence" value="ECO:0007669"/>
    <property type="project" value="InterPro"/>
</dbReference>
<organism evidence="7 8">
    <name type="scientific">Paraflavitalea soli</name>
    <dbReference type="NCBI Taxonomy" id="2315862"/>
    <lineage>
        <taxon>Bacteria</taxon>
        <taxon>Pseudomonadati</taxon>
        <taxon>Bacteroidota</taxon>
        <taxon>Chitinophagia</taxon>
        <taxon>Chitinophagales</taxon>
        <taxon>Chitinophagaceae</taxon>
        <taxon>Paraflavitalea</taxon>
    </lineage>
</organism>
<gene>
    <name evidence="7" type="ORF">D3H65_29425</name>
</gene>
<dbReference type="KEGG" id="pseg:D3H65_29425"/>